<dbReference type="RefSeq" id="WP_146446484.1">
    <property type="nucleotide sequence ID" value="NZ_SJPR01000007.1"/>
</dbReference>
<dbReference type="AlphaFoldDB" id="A0A5C6A6W3"/>
<accession>A0A5C6A6W3</accession>
<dbReference type="Gene3D" id="3.40.720.10">
    <property type="entry name" value="Alkaline Phosphatase, subunit A"/>
    <property type="match status" value="2"/>
</dbReference>
<evidence type="ECO:0000313" key="2">
    <source>
        <dbReference type="Proteomes" id="UP000317421"/>
    </source>
</evidence>
<name>A0A5C6A6W3_9BACT</name>
<dbReference type="OrthoDB" id="265007at2"/>
<organism evidence="1 2">
    <name type="scientific">Botrimarina colliarenosi</name>
    <dbReference type="NCBI Taxonomy" id="2528001"/>
    <lineage>
        <taxon>Bacteria</taxon>
        <taxon>Pseudomonadati</taxon>
        <taxon>Planctomycetota</taxon>
        <taxon>Planctomycetia</taxon>
        <taxon>Pirellulales</taxon>
        <taxon>Lacipirellulaceae</taxon>
        <taxon>Botrimarina</taxon>
    </lineage>
</organism>
<proteinExistence type="predicted"/>
<protein>
    <submittedName>
        <fullName evidence="1">Sulfatase</fullName>
    </submittedName>
</protein>
<gene>
    <name evidence="1" type="ORF">Pla108_37950</name>
</gene>
<dbReference type="EMBL" id="SJPR01000007">
    <property type="protein sequence ID" value="TWT94083.1"/>
    <property type="molecule type" value="Genomic_DNA"/>
</dbReference>
<dbReference type="SUPFAM" id="SSF53649">
    <property type="entry name" value="Alkaline phosphatase-like"/>
    <property type="match status" value="1"/>
</dbReference>
<reference evidence="1 2" key="1">
    <citation type="submission" date="2019-02" db="EMBL/GenBank/DDBJ databases">
        <title>Deep-cultivation of Planctomycetes and their phenomic and genomic characterization uncovers novel biology.</title>
        <authorList>
            <person name="Wiegand S."/>
            <person name="Jogler M."/>
            <person name="Boedeker C."/>
            <person name="Pinto D."/>
            <person name="Vollmers J."/>
            <person name="Rivas-Marin E."/>
            <person name="Kohn T."/>
            <person name="Peeters S.H."/>
            <person name="Heuer A."/>
            <person name="Rast P."/>
            <person name="Oberbeckmann S."/>
            <person name="Bunk B."/>
            <person name="Jeske O."/>
            <person name="Meyerdierks A."/>
            <person name="Storesund J.E."/>
            <person name="Kallscheuer N."/>
            <person name="Luecker S."/>
            <person name="Lage O.M."/>
            <person name="Pohl T."/>
            <person name="Merkel B.J."/>
            <person name="Hornburger P."/>
            <person name="Mueller R.-W."/>
            <person name="Bruemmer F."/>
            <person name="Labrenz M."/>
            <person name="Spormann A.M."/>
            <person name="Op Den Camp H."/>
            <person name="Overmann J."/>
            <person name="Amann R."/>
            <person name="Jetten M.S.M."/>
            <person name="Mascher T."/>
            <person name="Medema M.H."/>
            <person name="Devos D.P."/>
            <person name="Kaster A.-K."/>
            <person name="Ovreas L."/>
            <person name="Rohde M."/>
            <person name="Galperin M.Y."/>
            <person name="Jogler C."/>
        </authorList>
    </citation>
    <scope>NUCLEOTIDE SEQUENCE [LARGE SCALE GENOMIC DNA]</scope>
    <source>
        <strain evidence="1 2">Pla108</strain>
    </source>
</reference>
<evidence type="ECO:0000313" key="1">
    <source>
        <dbReference type="EMBL" id="TWT94083.1"/>
    </source>
</evidence>
<dbReference type="InterPro" id="IPR017850">
    <property type="entry name" value="Alkaline_phosphatase_core_sf"/>
</dbReference>
<keyword evidence="2" id="KW-1185">Reference proteome</keyword>
<sequence length="360" mass="38158">MQDDAVPTIVLAIDGLRAAALGAYGQTGYETPAFDTLAAEGRTYDNIHATTPQASDFYARLAPVLKGRAATLLTDDPGVTESARGAFGHVVPIHPAAPTAHAASIEEATMAATWGEFAEALIATVADSPGLIWIHTRGLYGPWDAPPALMAPLLDEDDPEIEPTITPPDSLTEDDDERFAASCRYAAQVMLLDACLGGLLDLIDGLFEGEDYRLAVLGLRGFPLGEHGRLGGVDQRLYSEQQHTPLFVRGADPDSRFDRAATPQSIEAAMLQVLAGADASDGVVRMESSEAFAIVTADWLLRAPAGMPDAVELYVKPDDRWEQNNIASLRREVVDELLASLSAGHAASRESAVAAPGDGD</sequence>
<comment type="caution">
    <text evidence="1">The sequence shown here is derived from an EMBL/GenBank/DDBJ whole genome shotgun (WGS) entry which is preliminary data.</text>
</comment>
<dbReference type="Proteomes" id="UP000317421">
    <property type="component" value="Unassembled WGS sequence"/>
</dbReference>